<accession>A0AAW3BZ66</accession>
<proteinExistence type="predicted"/>
<dbReference type="EMBL" id="JBAMZN010000018">
    <property type="protein sequence ID" value="KAL0526966.1"/>
    <property type="molecule type" value="Genomic_DNA"/>
</dbReference>
<feature type="compositionally biased region" description="Low complexity" evidence="2">
    <location>
        <begin position="7"/>
        <end position="20"/>
    </location>
</feature>
<feature type="compositionally biased region" description="Polar residues" evidence="2">
    <location>
        <begin position="1218"/>
        <end position="1233"/>
    </location>
</feature>
<sequence length="1629" mass="169082">MRDCDYSAASPSLSSASPRPTTMEVIVQTPFIAVEGLGADVAAAASDGARHCPVRPQRHSDGPESPCLAYTDACLAARLADVIAEELLQGHALLRHGVVGGPRTYNASAKRTTAAAAAAATENSEVLTFTMGPQGTANSSFLFGGTLGWPLRQRALPATVPLSSQTFSGLFAGVLDRLFRPTNTPADTQVVAAMSVTEVRDAAPLRHPSVLQRPRSTVDLLSGAVLRTELNEVEGLGDSVDHPSDIPAACYVRVESTHDAMAVLYAALSCSVGWRYTDSLAGETGNPEANASSPSRTSFAFLQPACEPLEERMCHVCVTLIVSCEPLRSLQRQEVPQSQAWTTPPAADNFNGEAGHRRGSFGPVALPSAASAVLAPVGIWKLWDVAGPSVSCGYRPLTASSPESEVDKSTVNHSPTVPVAGRPGPSAQLPTPLLPWSSRYSLAALTHTCLAEVGSTLSSSASSLCTGTVDALIPVLRHDTSAALQIVSSAVSSCSLVVPICSVVAEAAVDGVNSEVLAAAAGWAALGREHQREKQRQCHQGRHRVRGLDNADAARRVLQEYTVLLRDFVAERYGAADDGGTASSSFAKVQSPLVSLIASQVPMKNDQKGGSARQEAARASGVSLRQASPPTSPTIDSSPAPEASEHEVALRAGAAPARLVATNAVAVGGNTAATVPLSINVTADAEVLTSFSLRSGMEAGVRSTTLVDVTQNVLNPGHGDALAVEAVGNTGGAARSTACSATSPASVAATCATAAAYAEEAQLRRFHALFESESFDMGDEVDVTAPMEAVRQHGEASSFGTGGVVVPHGHHREQMPLPQHTPRAKKSDSPPSVSQTGRRPDLEAHTRAPSSLKGLRASLPSAPLRISVESALHESMADVDTTASSLCPPQELLYDVTIAPQGERSSGAEMGAAAACDVALDACAKPTNTPAPPLPSPDAALAAFLGPYCDEFVRLCDQMCADVRAWRAHEAATLDQLSALTARHADDIGEVAALQRRLAAASSVVHAGPGPKGASTWLSARGGGADVGAFLCDALTDGHPDLAVSRSAAVASTSTLIFEQLVKSEEKVAWLERQLVDWRRRANEAFVRNTSNANAEAEPLTGSEGDCESTLGLASSPPAVATKDSATVGGVLCGLGDDPTAPHVRKAKAVLQRLLQRCTRAYAAAQEKGDRWHRQLVQEQATKAVLQDRVMELEAELAGLRHQRSGTAASPHFHRFSAPSSNPVSSGVNTNAASFPPTDSPPGRFTASPPPVAMSDTRSPNCTLNAAPVSPIASDTASSFPSSSVSRGLQRRCDSVAGTATLWDCLSAERLAAHGAKSAGDCTGAGYGGVVSPQLAVLLSRAVLGRDTIDPSATADRHISTAAAPSQSAVAPAPLFDIHVGALSTASSGGADSPSRRAAPGPSSSMPLSFAGGAAKATARVRSPASNVESREIRQRQPPPSRWQDACCVKQAATPPSRRRGSAHRIVEGTRDAGALHHHVSAGTEKIGGGALLCAASHPPLLQCHVVSDDELGVYPSAALGALEQAATQLEAEAVRLYSAAHNTSDTAPGSQFHVTATECRQLGGGDEVTVRKGDDTREVHPYSLSPLYQSMGQLRSATQAVQREVRDAAERERAYLSTILFSTDAGAE</sequence>
<reference evidence="3 4" key="1">
    <citation type="submission" date="2024-02" db="EMBL/GenBank/DDBJ databases">
        <title>FIRST GENOME SEQUENCES OF Leishmania (Viannia) shawi, Leishmania (Viannia) lindenbergi AND Leishmania (Viannia) utingensis.</title>
        <authorList>
            <person name="Resadore F."/>
            <person name="Custodio M.G.F."/>
            <person name="Boite M.C."/>
            <person name="Cupolillo E."/>
            <person name="Ferreira G.E.M."/>
        </authorList>
    </citation>
    <scope>NUCLEOTIDE SEQUENCE [LARGE SCALE GENOMIC DNA]</scope>
    <source>
        <strain evidence="3 4">MDAS/BR/1979/M5533</strain>
    </source>
</reference>
<evidence type="ECO:0000256" key="1">
    <source>
        <dbReference type="SAM" id="Coils"/>
    </source>
</evidence>
<evidence type="ECO:0000313" key="4">
    <source>
        <dbReference type="Proteomes" id="UP001501274"/>
    </source>
</evidence>
<name>A0AAW3BZ66_9TRYP</name>
<protein>
    <submittedName>
        <fullName evidence="3">Uncharacterized protein</fullName>
    </submittedName>
</protein>
<keyword evidence="4" id="KW-1185">Reference proteome</keyword>
<feature type="region of interest" description="Disordered" evidence="2">
    <location>
        <begin position="1"/>
        <end position="20"/>
    </location>
</feature>
<keyword evidence="1" id="KW-0175">Coiled coil</keyword>
<feature type="region of interest" description="Disordered" evidence="2">
    <location>
        <begin position="602"/>
        <end position="645"/>
    </location>
</feature>
<feature type="region of interest" description="Disordered" evidence="2">
    <location>
        <begin position="1217"/>
        <end position="1258"/>
    </location>
</feature>
<evidence type="ECO:0000256" key="2">
    <source>
        <dbReference type="SAM" id="MobiDB-lite"/>
    </source>
</evidence>
<feature type="region of interest" description="Disordered" evidence="2">
    <location>
        <begin position="400"/>
        <end position="426"/>
    </location>
</feature>
<feature type="coiled-coil region" evidence="1">
    <location>
        <begin position="1148"/>
        <end position="1203"/>
    </location>
</feature>
<evidence type="ECO:0000313" key="3">
    <source>
        <dbReference type="EMBL" id="KAL0526966.1"/>
    </source>
</evidence>
<feature type="compositionally biased region" description="Low complexity" evidence="2">
    <location>
        <begin position="1396"/>
        <end position="1407"/>
    </location>
</feature>
<dbReference type="Proteomes" id="UP001501274">
    <property type="component" value="Unassembled WGS sequence"/>
</dbReference>
<feature type="region of interest" description="Disordered" evidence="2">
    <location>
        <begin position="792"/>
        <end position="856"/>
    </location>
</feature>
<feature type="compositionally biased region" description="Low complexity" evidence="2">
    <location>
        <begin position="627"/>
        <end position="641"/>
    </location>
</feature>
<feature type="region of interest" description="Disordered" evidence="2">
    <location>
        <begin position="1386"/>
        <end position="1446"/>
    </location>
</feature>
<gene>
    <name evidence="3" type="ORF">Q4I28_002531</name>
</gene>
<organism evidence="3 4">
    <name type="scientific">Leishmania naiffi</name>
    <dbReference type="NCBI Taxonomy" id="5678"/>
    <lineage>
        <taxon>Eukaryota</taxon>
        <taxon>Discoba</taxon>
        <taxon>Euglenozoa</taxon>
        <taxon>Kinetoplastea</taxon>
        <taxon>Metakinetoplastina</taxon>
        <taxon>Trypanosomatida</taxon>
        <taxon>Trypanosomatidae</taxon>
        <taxon>Leishmaniinae</taxon>
        <taxon>Leishmania</taxon>
        <taxon>Leishmania naiffi species complex</taxon>
    </lineage>
</organism>
<comment type="caution">
    <text evidence="3">The sequence shown here is derived from an EMBL/GenBank/DDBJ whole genome shotgun (WGS) entry which is preliminary data.</text>
</comment>